<evidence type="ECO:0000256" key="4">
    <source>
        <dbReference type="ARBA" id="ARBA00022737"/>
    </source>
</evidence>
<dbReference type="Gene3D" id="1.10.238.10">
    <property type="entry name" value="EF-hand"/>
    <property type="match status" value="1"/>
</dbReference>
<dbReference type="PROSITE" id="PS50222">
    <property type="entry name" value="EF_HAND_2"/>
    <property type="match status" value="2"/>
</dbReference>
<accession>A0AAV2TR37</accession>
<evidence type="ECO:0000313" key="8">
    <source>
        <dbReference type="Proteomes" id="UP001497525"/>
    </source>
</evidence>
<feature type="domain" description="EF-hand" evidence="6">
    <location>
        <begin position="1"/>
        <end position="36"/>
    </location>
</feature>
<dbReference type="CDD" id="cd16180">
    <property type="entry name" value="EFh_PEF_Group_I"/>
    <property type="match status" value="1"/>
</dbReference>
<evidence type="ECO:0000259" key="6">
    <source>
        <dbReference type="PROSITE" id="PS50222"/>
    </source>
</evidence>
<evidence type="ECO:0000256" key="1">
    <source>
        <dbReference type="ARBA" id="ARBA00004496"/>
    </source>
</evidence>
<dbReference type="InterPro" id="IPR002048">
    <property type="entry name" value="EF_hand_dom"/>
</dbReference>
<sequence length="170" mass="19768">MAANDLRRWFQGVDKNGNGQIDAQELQRALSNGMNTAFNADTVRLMVAMFDRDYSGTIEFNEFCGLFDYVQRWRQCFKRFDTDNSGTIDAGEFSRALQTFGYTFSPNFVRMMIHRFDRNRRGVIAFDDFIYACVCLQILTDAFRPYDTHRNGWANMSFEQFLSAAFSIVI</sequence>
<dbReference type="GO" id="GO:0048306">
    <property type="term" value="F:calcium-dependent protein binding"/>
    <property type="evidence" value="ECO:0007669"/>
    <property type="project" value="UniProtKB-ARBA"/>
</dbReference>
<evidence type="ECO:0000256" key="2">
    <source>
        <dbReference type="ARBA" id="ARBA00022490"/>
    </source>
</evidence>
<dbReference type="GO" id="GO:0005509">
    <property type="term" value="F:calcium ion binding"/>
    <property type="evidence" value="ECO:0007669"/>
    <property type="project" value="InterPro"/>
</dbReference>
<dbReference type="InterPro" id="IPR018247">
    <property type="entry name" value="EF_Hand_1_Ca_BS"/>
</dbReference>
<dbReference type="SMART" id="SM00054">
    <property type="entry name" value="EFh"/>
    <property type="match status" value="4"/>
</dbReference>
<dbReference type="EMBL" id="CAXLJL010000512">
    <property type="protein sequence ID" value="CAL5138694.1"/>
    <property type="molecule type" value="Genomic_DNA"/>
</dbReference>
<dbReference type="GO" id="GO:0005737">
    <property type="term" value="C:cytoplasm"/>
    <property type="evidence" value="ECO:0007669"/>
    <property type="project" value="UniProtKB-SubCell"/>
</dbReference>
<evidence type="ECO:0000256" key="3">
    <source>
        <dbReference type="ARBA" id="ARBA00022723"/>
    </source>
</evidence>
<gene>
    <name evidence="7" type="ORF">CDAUBV1_LOCUS13509</name>
</gene>
<evidence type="ECO:0000313" key="7">
    <source>
        <dbReference type="EMBL" id="CAL5138694.1"/>
    </source>
</evidence>
<proteinExistence type="predicted"/>
<dbReference type="AlphaFoldDB" id="A0AAV2TR37"/>
<comment type="caution">
    <text evidence="7">The sequence shown here is derived from an EMBL/GenBank/DDBJ whole genome shotgun (WGS) entry which is preliminary data.</text>
</comment>
<protein>
    <recommendedName>
        <fullName evidence="6">EF-hand domain-containing protein</fullName>
    </recommendedName>
</protein>
<keyword evidence="5" id="KW-0106">Calcium</keyword>
<dbReference type="PANTHER" id="PTHR46212">
    <property type="entry name" value="PEFLIN"/>
    <property type="match status" value="1"/>
</dbReference>
<dbReference type="Pfam" id="PF13499">
    <property type="entry name" value="EF-hand_7"/>
    <property type="match status" value="2"/>
</dbReference>
<dbReference type="InterPro" id="IPR051426">
    <property type="entry name" value="Peflin/Sorcin_CaBP"/>
</dbReference>
<keyword evidence="3" id="KW-0479">Metal-binding</keyword>
<name>A0AAV2TR37_CALDB</name>
<dbReference type="PROSITE" id="PS00018">
    <property type="entry name" value="EF_HAND_1"/>
    <property type="match status" value="2"/>
</dbReference>
<evidence type="ECO:0000256" key="5">
    <source>
        <dbReference type="ARBA" id="ARBA00022837"/>
    </source>
</evidence>
<feature type="domain" description="EF-hand" evidence="6">
    <location>
        <begin position="68"/>
        <end position="103"/>
    </location>
</feature>
<comment type="subcellular location">
    <subcellularLocation>
        <location evidence="1">Cytoplasm</location>
    </subcellularLocation>
</comment>
<organism evidence="7 8">
    <name type="scientific">Calicophoron daubneyi</name>
    <name type="common">Rumen fluke</name>
    <name type="synonym">Paramphistomum daubneyi</name>
    <dbReference type="NCBI Taxonomy" id="300641"/>
    <lineage>
        <taxon>Eukaryota</taxon>
        <taxon>Metazoa</taxon>
        <taxon>Spiralia</taxon>
        <taxon>Lophotrochozoa</taxon>
        <taxon>Platyhelminthes</taxon>
        <taxon>Trematoda</taxon>
        <taxon>Digenea</taxon>
        <taxon>Plagiorchiida</taxon>
        <taxon>Pronocephalata</taxon>
        <taxon>Paramphistomoidea</taxon>
        <taxon>Paramphistomidae</taxon>
        <taxon>Calicophoron</taxon>
    </lineage>
</organism>
<reference evidence="7" key="1">
    <citation type="submission" date="2024-06" db="EMBL/GenBank/DDBJ databases">
        <authorList>
            <person name="Liu X."/>
            <person name="Lenzi L."/>
            <person name="Haldenby T S."/>
            <person name="Uol C."/>
        </authorList>
    </citation>
    <scope>NUCLEOTIDE SEQUENCE</scope>
</reference>
<dbReference type="InterPro" id="IPR011992">
    <property type="entry name" value="EF-hand-dom_pair"/>
</dbReference>
<dbReference type="PANTHER" id="PTHR46212:SF3">
    <property type="entry name" value="GH27120P"/>
    <property type="match status" value="1"/>
</dbReference>
<dbReference type="SUPFAM" id="SSF47473">
    <property type="entry name" value="EF-hand"/>
    <property type="match status" value="1"/>
</dbReference>
<keyword evidence="2" id="KW-0963">Cytoplasm</keyword>
<keyword evidence="4" id="KW-0677">Repeat</keyword>
<dbReference type="Proteomes" id="UP001497525">
    <property type="component" value="Unassembled WGS sequence"/>
</dbReference>